<proteinExistence type="predicted"/>
<sequence>MPHRTAFRANGCHHRNTRYVLRGRCSVPRVRDRAVEPARHRGDTHLLQLRIRAAARPPFLPLTPRGIAMPHGAVVRPAFIQSERRYTMGWLFTYGASKADIIRDLTAPEENETRRWETIAHCVRGNVLWAVIEITYKQENRRKRFIACYLLAKQDGCGWGYKDMEESMHPYYYSCPLKYLDMVPVANADWRDQVRAYHRDRNRKVEIGQKVGIKGSTIPWVVITSTRPLTGEYGGRRYRVPRSMLGDVL</sequence>
<protein>
    <submittedName>
        <fullName evidence="1">Uncharacterized protein</fullName>
    </submittedName>
</protein>
<accession>G2DG74</accession>
<reference evidence="1" key="1">
    <citation type="journal article" date="2011" name="ISME J.">
        <title>The endosymbionts of the deep-sea tubeworms Riftia pachyptila and Tevnia jerichonana share an identical physiology as revealed by proteogenomic analyses.</title>
        <authorList>
            <person name="Gardebrecht A."/>
            <person name="Markert S."/>
            <person name="Felbeck H."/>
            <person name="Thuermer A."/>
            <person name="Albrecht D."/>
            <person name="Wollherr A."/>
            <person name="Kabisch J."/>
            <person name="Lehmann R."/>
            <person name="Daniel R."/>
            <person name="Liesegang H."/>
            <person name="Hecker M."/>
            <person name="Sievert S.M."/>
            <person name="Schweder T."/>
        </authorList>
    </citation>
    <scope>NUCLEOTIDE SEQUENCE [LARGE SCALE GENOMIC DNA]</scope>
</reference>
<dbReference type="Proteomes" id="UP000004491">
    <property type="component" value="Unassembled WGS sequence"/>
</dbReference>
<dbReference type="PATRIC" id="fig|1048808.3.peg.2651"/>
<comment type="caution">
    <text evidence="1">The sequence shown here is derived from an EMBL/GenBank/DDBJ whole genome shotgun (WGS) entry which is preliminary data.</text>
</comment>
<keyword evidence="2" id="KW-1185">Reference proteome</keyword>
<name>G2DG74_9GAMM</name>
<dbReference type="EMBL" id="AFOC01000086">
    <property type="protein sequence ID" value="EGV50384.1"/>
    <property type="molecule type" value="Genomic_DNA"/>
</dbReference>
<evidence type="ECO:0000313" key="2">
    <source>
        <dbReference type="Proteomes" id="UP000004491"/>
    </source>
</evidence>
<evidence type="ECO:0000313" key="1">
    <source>
        <dbReference type="EMBL" id="EGV50384.1"/>
    </source>
</evidence>
<dbReference type="AlphaFoldDB" id="G2DG74"/>
<gene>
    <name evidence="1" type="ORF">Rifp1Sym_dg00100</name>
</gene>
<organism evidence="1 2">
    <name type="scientific">endosymbiont of Riftia pachyptila</name>
    <name type="common">vent Ph05</name>
    <dbReference type="NCBI Taxonomy" id="1048808"/>
    <lineage>
        <taxon>Bacteria</taxon>
        <taxon>Pseudomonadati</taxon>
        <taxon>Pseudomonadota</taxon>
        <taxon>Gammaproteobacteria</taxon>
        <taxon>sulfur-oxidizing symbionts</taxon>
    </lineage>
</organism>